<sequence>MWLDKRYHSLDYELKKIFGTKVIKLSVDGGFTCPTRDGSKGYGGCIFCSSRGSGEFSGDRALPIKSQLKNQISLLKEKWSEAKYIVYFQNFSNTYADIKTLKEKYDEALEFDNVVGLAIATRGDCLDKDVIKLLKTYNEKTFLWVEIGLQSIHKHSEEFIRRGYGLEAFDGAISALNQNNIRTVAHLILNLPNETKKHYIETLNYLVEKQIWGIKLHMLHILKNTDLESYYKIHPFDIMDADAYISLICDLISIIPEEIVIHRLTGDGSKEDLIAPLWSANKRYILNGINKELAKRNLTQGCNL</sequence>
<gene>
    <name evidence="8" type="ORF">SAMN02745120_0385</name>
</gene>
<keyword evidence="2" id="KW-0004">4Fe-4S</keyword>
<dbReference type="GO" id="GO:0003824">
    <property type="term" value="F:catalytic activity"/>
    <property type="evidence" value="ECO:0007669"/>
    <property type="project" value="InterPro"/>
</dbReference>
<dbReference type="PANTHER" id="PTHR11135">
    <property type="entry name" value="HISTONE ACETYLTRANSFERASE-RELATED"/>
    <property type="match status" value="1"/>
</dbReference>
<dbReference type="PANTHER" id="PTHR11135:SF1">
    <property type="entry name" value="PROTEIN YHCC"/>
    <property type="match status" value="1"/>
</dbReference>
<dbReference type="SFLD" id="SFLDG01086">
    <property type="entry name" value="elongater_protein-like"/>
    <property type="match status" value="1"/>
</dbReference>
<keyword evidence="9" id="KW-1185">Reference proteome</keyword>
<dbReference type="GO" id="GO:0051539">
    <property type="term" value="F:4 iron, 4 sulfur cluster binding"/>
    <property type="evidence" value="ECO:0007669"/>
    <property type="project" value="UniProtKB-KW"/>
</dbReference>
<dbReference type="InterPro" id="IPR007197">
    <property type="entry name" value="rSAM"/>
</dbReference>
<keyword evidence="3" id="KW-0949">S-adenosyl-L-methionine</keyword>
<protein>
    <recommendedName>
        <fullName evidence="7">Radical SAM core domain-containing protein</fullName>
    </recommendedName>
</protein>
<dbReference type="RefSeq" id="WP_079588377.1">
    <property type="nucleotide sequence ID" value="NZ_FUYN01000001.1"/>
</dbReference>
<feature type="domain" description="Radical SAM core" evidence="7">
    <location>
        <begin position="15"/>
        <end position="257"/>
    </location>
</feature>
<dbReference type="Pfam" id="PF16199">
    <property type="entry name" value="Radical_SAM_C"/>
    <property type="match status" value="1"/>
</dbReference>
<evidence type="ECO:0000256" key="4">
    <source>
        <dbReference type="ARBA" id="ARBA00022723"/>
    </source>
</evidence>
<evidence type="ECO:0000256" key="6">
    <source>
        <dbReference type="ARBA" id="ARBA00023014"/>
    </source>
</evidence>
<evidence type="ECO:0000256" key="5">
    <source>
        <dbReference type="ARBA" id="ARBA00023004"/>
    </source>
</evidence>
<reference evidence="9" key="1">
    <citation type="submission" date="2017-02" db="EMBL/GenBank/DDBJ databases">
        <authorList>
            <person name="Varghese N."/>
            <person name="Submissions S."/>
        </authorList>
    </citation>
    <scope>NUCLEOTIDE SEQUENCE [LARGE SCALE GENOMIC DNA]</scope>
    <source>
        <strain evidence="9">ATCC 35199</strain>
    </source>
</reference>
<keyword evidence="4" id="KW-0479">Metal-binding</keyword>
<dbReference type="InterPro" id="IPR006638">
    <property type="entry name" value="Elp3/MiaA/NifB-like_rSAM"/>
</dbReference>
<dbReference type="SFLD" id="SFLDG01091">
    <property type="entry name" value="uncharacterized_CHP01210-like"/>
    <property type="match status" value="1"/>
</dbReference>
<evidence type="ECO:0000256" key="1">
    <source>
        <dbReference type="ARBA" id="ARBA00001966"/>
    </source>
</evidence>
<keyword evidence="5" id="KW-0408">Iron</keyword>
<dbReference type="InterPro" id="IPR032432">
    <property type="entry name" value="Radical_SAM_C"/>
</dbReference>
<evidence type="ECO:0000256" key="2">
    <source>
        <dbReference type="ARBA" id="ARBA00022485"/>
    </source>
</evidence>
<evidence type="ECO:0000256" key="3">
    <source>
        <dbReference type="ARBA" id="ARBA00022691"/>
    </source>
</evidence>
<evidence type="ECO:0000259" key="7">
    <source>
        <dbReference type="PROSITE" id="PS51918"/>
    </source>
</evidence>
<dbReference type="InterPro" id="IPR023404">
    <property type="entry name" value="rSAM_horseshoe"/>
</dbReference>
<dbReference type="Gene3D" id="3.80.30.20">
    <property type="entry name" value="tm_1862 like domain"/>
    <property type="match status" value="1"/>
</dbReference>
<dbReference type="Proteomes" id="UP000243406">
    <property type="component" value="Unassembled WGS sequence"/>
</dbReference>
<keyword evidence="6" id="KW-0411">Iron-sulfur</keyword>
<dbReference type="InterPro" id="IPR058240">
    <property type="entry name" value="rSAM_sf"/>
</dbReference>
<organism evidence="8 9">
    <name type="scientific">Acetoanaerobium noterae</name>
    <dbReference type="NCBI Taxonomy" id="745369"/>
    <lineage>
        <taxon>Bacteria</taxon>
        <taxon>Bacillati</taxon>
        <taxon>Bacillota</taxon>
        <taxon>Clostridia</taxon>
        <taxon>Peptostreptococcales</taxon>
        <taxon>Filifactoraceae</taxon>
        <taxon>Acetoanaerobium</taxon>
    </lineage>
</organism>
<accession>A0A1T4ZU09</accession>
<dbReference type="Pfam" id="PF04055">
    <property type="entry name" value="Radical_SAM"/>
    <property type="match status" value="1"/>
</dbReference>
<dbReference type="PROSITE" id="PS51918">
    <property type="entry name" value="RADICAL_SAM"/>
    <property type="match status" value="1"/>
</dbReference>
<dbReference type="SFLD" id="SFLDS00029">
    <property type="entry name" value="Radical_SAM"/>
    <property type="match status" value="1"/>
</dbReference>
<dbReference type="NCBIfam" id="TIGR01212">
    <property type="entry name" value="TIGR01212 family radical SAM protein"/>
    <property type="match status" value="1"/>
</dbReference>
<proteinExistence type="predicted"/>
<dbReference type="SMART" id="SM00729">
    <property type="entry name" value="Elp3"/>
    <property type="match status" value="1"/>
</dbReference>
<comment type="cofactor">
    <cofactor evidence="1">
        <name>[4Fe-4S] cluster</name>
        <dbReference type="ChEBI" id="CHEBI:49883"/>
    </cofactor>
</comment>
<dbReference type="InterPro" id="IPR039661">
    <property type="entry name" value="ELP3"/>
</dbReference>
<evidence type="ECO:0000313" key="9">
    <source>
        <dbReference type="Proteomes" id="UP000243406"/>
    </source>
</evidence>
<dbReference type="EMBL" id="FUYN01000001">
    <property type="protein sequence ID" value="SKB26178.1"/>
    <property type="molecule type" value="Genomic_DNA"/>
</dbReference>
<dbReference type="SUPFAM" id="SSF102114">
    <property type="entry name" value="Radical SAM enzymes"/>
    <property type="match status" value="1"/>
</dbReference>
<dbReference type="InterPro" id="IPR005911">
    <property type="entry name" value="YhcC-like"/>
</dbReference>
<evidence type="ECO:0000313" key="8">
    <source>
        <dbReference type="EMBL" id="SKB26178.1"/>
    </source>
</evidence>
<name>A0A1T4ZU09_9FIRM</name>
<dbReference type="OrthoDB" id="9801689at2"/>
<dbReference type="AlphaFoldDB" id="A0A1T4ZU09"/>
<dbReference type="GO" id="GO:0046872">
    <property type="term" value="F:metal ion binding"/>
    <property type="evidence" value="ECO:0007669"/>
    <property type="project" value="UniProtKB-KW"/>
</dbReference>